<dbReference type="PANTHER" id="PTHR37423:SF2">
    <property type="entry name" value="MEMBRANE-BOUND LYTIC MUREIN TRANSGLYCOSYLASE C"/>
    <property type="match status" value="1"/>
</dbReference>
<dbReference type="Pfam" id="PF01464">
    <property type="entry name" value="SLT"/>
    <property type="match status" value="1"/>
</dbReference>
<dbReference type="PANTHER" id="PTHR37423">
    <property type="entry name" value="SOLUBLE LYTIC MUREIN TRANSGLYCOSYLASE-RELATED"/>
    <property type="match status" value="1"/>
</dbReference>
<dbReference type="InterPro" id="IPR008258">
    <property type="entry name" value="Transglycosylase_SLT_dom_1"/>
</dbReference>
<dbReference type="OrthoDB" id="5620293at2"/>
<evidence type="ECO:0000313" key="3">
    <source>
        <dbReference type="EMBL" id="PWQ97758.1"/>
    </source>
</evidence>
<dbReference type="InterPro" id="IPR018392">
    <property type="entry name" value="LysM"/>
</dbReference>
<comment type="caution">
    <text evidence="3">The sequence shown here is derived from an EMBL/GenBank/DDBJ whole genome shotgun (WGS) entry which is preliminary data.</text>
</comment>
<dbReference type="Gene3D" id="1.10.530.10">
    <property type="match status" value="1"/>
</dbReference>
<dbReference type="CDD" id="cd00118">
    <property type="entry name" value="LysM"/>
    <property type="match status" value="1"/>
</dbReference>
<reference evidence="3 4" key="1">
    <citation type="submission" date="2018-05" db="EMBL/GenBank/DDBJ databases">
        <title>Leucothrix arctica sp. nov., isolated from Arctic seawater.</title>
        <authorList>
            <person name="Choi A."/>
            <person name="Baek K."/>
        </authorList>
    </citation>
    <scope>NUCLEOTIDE SEQUENCE [LARGE SCALE GENOMIC DNA]</scope>
    <source>
        <strain evidence="3 4">JCM 18388</strain>
    </source>
</reference>
<name>A0A317CGW4_9GAMM</name>
<proteinExistence type="inferred from homology"/>
<evidence type="ECO:0000256" key="1">
    <source>
        <dbReference type="ARBA" id="ARBA00007734"/>
    </source>
</evidence>
<evidence type="ECO:0000313" key="4">
    <source>
        <dbReference type="Proteomes" id="UP000245539"/>
    </source>
</evidence>
<dbReference type="CDD" id="cd00254">
    <property type="entry name" value="LT-like"/>
    <property type="match status" value="1"/>
</dbReference>
<gene>
    <name evidence="3" type="ORF">DKW60_10200</name>
</gene>
<sequence>MMLTGLVTTVNADELSLENRLKEFNQPTVIASVSNKASSQPAVVKTAVKKKTVRSSRLKRACYQSSASAIRKTAQSFQPYISANSRRYAVDEALIISVITAESCFRQTARSHKGAQGLMQLIPATAKRFGVRDAYKPAQNIQGGTRYLRFLMKRFSGNMRYAIAAYNAGEGAVDRYGGIPPYRETQEYVKRVMGVYSRLKGTPEAAPVLSRDATVKQAVLARSSTQKKRGYFIKPDYKWKRKPGKAVRVSRTYQAPKPRVVAQKVCRDTTSRTIRRTTDLIKRTKLWRRHYTVTKSVPLSTIARSTGVSLHELLRLNRGISRLAVKTGRKVLVWQCSVH</sequence>
<keyword evidence="4" id="KW-1185">Reference proteome</keyword>
<dbReference type="InterPro" id="IPR023346">
    <property type="entry name" value="Lysozyme-like_dom_sf"/>
</dbReference>
<dbReference type="AlphaFoldDB" id="A0A317CGW4"/>
<dbReference type="EMBL" id="QGKM01000023">
    <property type="protein sequence ID" value="PWQ97758.1"/>
    <property type="molecule type" value="Genomic_DNA"/>
</dbReference>
<protein>
    <recommendedName>
        <fullName evidence="2">LysM domain-containing protein</fullName>
    </recommendedName>
</protein>
<dbReference type="SUPFAM" id="SSF53955">
    <property type="entry name" value="Lysozyme-like"/>
    <property type="match status" value="1"/>
</dbReference>
<organism evidence="3 4">
    <name type="scientific">Leucothrix pacifica</name>
    <dbReference type="NCBI Taxonomy" id="1247513"/>
    <lineage>
        <taxon>Bacteria</taxon>
        <taxon>Pseudomonadati</taxon>
        <taxon>Pseudomonadota</taxon>
        <taxon>Gammaproteobacteria</taxon>
        <taxon>Thiotrichales</taxon>
        <taxon>Thiotrichaceae</taxon>
        <taxon>Leucothrix</taxon>
    </lineage>
</organism>
<accession>A0A317CGW4</accession>
<evidence type="ECO:0000259" key="2">
    <source>
        <dbReference type="PROSITE" id="PS51782"/>
    </source>
</evidence>
<comment type="similarity">
    <text evidence="1">Belongs to the transglycosylase Slt family.</text>
</comment>
<dbReference type="Proteomes" id="UP000245539">
    <property type="component" value="Unassembled WGS sequence"/>
</dbReference>
<feature type="domain" description="LysM" evidence="2">
    <location>
        <begin position="289"/>
        <end position="333"/>
    </location>
</feature>
<dbReference type="PROSITE" id="PS51782">
    <property type="entry name" value="LYSM"/>
    <property type="match status" value="1"/>
</dbReference>